<evidence type="ECO:0000256" key="1">
    <source>
        <dbReference type="SAM" id="MobiDB-lite"/>
    </source>
</evidence>
<proteinExistence type="predicted"/>
<comment type="caution">
    <text evidence="2">The sequence shown here is derived from an EMBL/GenBank/DDBJ whole genome shotgun (WGS) entry which is preliminary data.</text>
</comment>
<dbReference type="Proteomes" id="UP001359559">
    <property type="component" value="Unassembled WGS sequence"/>
</dbReference>
<gene>
    <name evidence="2" type="ORF">RJT34_12062</name>
</gene>
<dbReference type="EMBL" id="JAYKXN010000003">
    <property type="protein sequence ID" value="KAK7301201.1"/>
    <property type="molecule type" value="Genomic_DNA"/>
</dbReference>
<dbReference type="AlphaFoldDB" id="A0AAN9JN69"/>
<evidence type="ECO:0000313" key="2">
    <source>
        <dbReference type="EMBL" id="KAK7301201.1"/>
    </source>
</evidence>
<evidence type="ECO:0000313" key="3">
    <source>
        <dbReference type="Proteomes" id="UP001359559"/>
    </source>
</evidence>
<protein>
    <submittedName>
        <fullName evidence="2">Uncharacterized protein</fullName>
    </submittedName>
</protein>
<accession>A0AAN9JN69</accession>
<feature type="compositionally biased region" description="Basic and acidic residues" evidence="1">
    <location>
        <begin position="49"/>
        <end position="61"/>
    </location>
</feature>
<reference evidence="2 3" key="1">
    <citation type="submission" date="2024-01" db="EMBL/GenBank/DDBJ databases">
        <title>The genomes of 5 underutilized Papilionoideae crops provide insights into root nodulation and disease resistance.</title>
        <authorList>
            <person name="Yuan L."/>
        </authorList>
    </citation>
    <scope>NUCLEOTIDE SEQUENCE [LARGE SCALE GENOMIC DNA]</scope>
    <source>
        <strain evidence="2">LY-2023</strain>
        <tissue evidence="2">Leaf</tissue>
    </source>
</reference>
<organism evidence="2 3">
    <name type="scientific">Clitoria ternatea</name>
    <name type="common">Butterfly pea</name>
    <dbReference type="NCBI Taxonomy" id="43366"/>
    <lineage>
        <taxon>Eukaryota</taxon>
        <taxon>Viridiplantae</taxon>
        <taxon>Streptophyta</taxon>
        <taxon>Embryophyta</taxon>
        <taxon>Tracheophyta</taxon>
        <taxon>Spermatophyta</taxon>
        <taxon>Magnoliopsida</taxon>
        <taxon>eudicotyledons</taxon>
        <taxon>Gunneridae</taxon>
        <taxon>Pentapetalae</taxon>
        <taxon>rosids</taxon>
        <taxon>fabids</taxon>
        <taxon>Fabales</taxon>
        <taxon>Fabaceae</taxon>
        <taxon>Papilionoideae</taxon>
        <taxon>50 kb inversion clade</taxon>
        <taxon>NPAAA clade</taxon>
        <taxon>indigoferoid/millettioid clade</taxon>
        <taxon>Phaseoleae</taxon>
        <taxon>Clitoria</taxon>
    </lineage>
</organism>
<name>A0AAN9JN69_CLITE</name>
<sequence>MDTKANLVAARQGGILRARESKIKSEKEREVKKETDKGTKVAAALGVGVREEEERAGEGGETRTAVAHGSVGLSDGVRGSTGVCGGGGQRWWRRGMRGTGAGELGSNLRFEGTDRSQIWWLARQRGHDE</sequence>
<feature type="region of interest" description="Disordered" evidence="1">
    <location>
        <begin position="48"/>
        <end position="88"/>
    </location>
</feature>
<keyword evidence="3" id="KW-1185">Reference proteome</keyword>